<dbReference type="Proteomes" id="UP000014071">
    <property type="component" value="Unassembled WGS sequence"/>
</dbReference>
<name>R9P069_PSEHS</name>
<keyword evidence="3" id="KW-1185">Reference proteome</keyword>
<dbReference type="EMBL" id="DF238785">
    <property type="protein sequence ID" value="GAC94583.1"/>
    <property type="molecule type" value="Genomic_DNA"/>
</dbReference>
<evidence type="ECO:0000313" key="2">
    <source>
        <dbReference type="EMBL" id="GAC94583.1"/>
    </source>
</evidence>
<feature type="compositionally biased region" description="Polar residues" evidence="1">
    <location>
        <begin position="1"/>
        <end position="16"/>
    </location>
</feature>
<sequence length="147" mass="16446">METMQETPSLNPNSAETLGASLNGMDKLVRAGKSEREMKERGHLHKGTPCAARLELPQSGKETSSTEEAIADLDSDAPWCWLRANRTSSDESKSRAKTSDQERTAVAFSEKPHLPRTHSIRIERYSPSSHLATVSQYVTCWRSAFRR</sequence>
<feature type="region of interest" description="Disordered" evidence="1">
    <location>
        <begin position="1"/>
        <end position="68"/>
    </location>
</feature>
<reference evidence="3" key="1">
    <citation type="journal article" date="2013" name="Genome Announc.">
        <title>Draft genome sequence of the basidiomycetous yeast-like fungus Pseudozyma hubeiensis SY62, which produces an abundant amount of the biosurfactant mannosylerythritol lipids.</title>
        <authorList>
            <person name="Konishi M."/>
            <person name="Hatada Y."/>
            <person name="Horiuchi J."/>
        </authorList>
    </citation>
    <scope>NUCLEOTIDE SEQUENCE [LARGE SCALE GENOMIC DNA]</scope>
    <source>
        <strain evidence="3">SY62</strain>
    </source>
</reference>
<proteinExistence type="predicted"/>
<evidence type="ECO:0000313" key="3">
    <source>
        <dbReference type="Proteomes" id="UP000014071"/>
    </source>
</evidence>
<gene>
    <name evidence="2" type="ORF">PHSY_002156</name>
</gene>
<accession>R9P069</accession>
<feature type="region of interest" description="Disordered" evidence="1">
    <location>
        <begin position="87"/>
        <end position="111"/>
    </location>
</feature>
<dbReference type="HOGENOM" id="CLU_1768924_0_0_1"/>
<dbReference type="GeneID" id="24107449"/>
<evidence type="ECO:0000256" key="1">
    <source>
        <dbReference type="SAM" id="MobiDB-lite"/>
    </source>
</evidence>
<feature type="compositionally biased region" description="Basic and acidic residues" evidence="1">
    <location>
        <begin position="88"/>
        <end position="103"/>
    </location>
</feature>
<dbReference type="RefSeq" id="XP_012188170.1">
    <property type="nucleotide sequence ID" value="XM_012332780.1"/>
</dbReference>
<protein>
    <submittedName>
        <fullName evidence="2">Mitochondrial processing peptidase</fullName>
    </submittedName>
</protein>
<organism evidence="2 3">
    <name type="scientific">Pseudozyma hubeiensis (strain SY62)</name>
    <name type="common">Yeast</name>
    <dbReference type="NCBI Taxonomy" id="1305764"/>
    <lineage>
        <taxon>Eukaryota</taxon>
        <taxon>Fungi</taxon>
        <taxon>Dikarya</taxon>
        <taxon>Basidiomycota</taxon>
        <taxon>Ustilaginomycotina</taxon>
        <taxon>Ustilaginomycetes</taxon>
        <taxon>Ustilaginales</taxon>
        <taxon>Ustilaginaceae</taxon>
        <taxon>Pseudozyma</taxon>
    </lineage>
</organism>
<dbReference type="AlphaFoldDB" id="R9P069"/>
<feature type="compositionally biased region" description="Basic and acidic residues" evidence="1">
    <location>
        <begin position="27"/>
        <end position="41"/>
    </location>
</feature>